<dbReference type="InterPro" id="IPR041078">
    <property type="entry name" value="Plavaka"/>
</dbReference>
<comment type="caution">
    <text evidence="1">The sequence shown here is derived from an EMBL/GenBank/DDBJ whole genome shotgun (WGS) entry which is preliminary data.</text>
</comment>
<dbReference type="Pfam" id="PF18759">
    <property type="entry name" value="Plavaka"/>
    <property type="match status" value="1"/>
</dbReference>
<dbReference type="OrthoDB" id="3199698at2759"/>
<evidence type="ECO:0000313" key="1">
    <source>
        <dbReference type="EMBL" id="KAF7304168.1"/>
    </source>
</evidence>
<reference evidence="1" key="1">
    <citation type="submission" date="2020-05" db="EMBL/GenBank/DDBJ databases">
        <title>Mycena genomes resolve the evolution of fungal bioluminescence.</title>
        <authorList>
            <person name="Tsai I.J."/>
        </authorList>
    </citation>
    <scope>NUCLEOTIDE SEQUENCE</scope>
    <source>
        <strain evidence="1">171206Taipei</strain>
    </source>
</reference>
<proteinExistence type="predicted"/>
<dbReference type="Proteomes" id="UP000636479">
    <property type="component" value="Unassembled WGS sequence"/>
</dbReference>
<gene>
    <name evidence="1" type="ORF">MIND_00648800</name>
</gene>
<dbReference type="EMBL" id="JACAZF010000005">
    <property type="protein sequence ID" value="KAF7304168.1"/>
    <property type="molecule type" value="Genomic_DNA"/>
</dbReference>
<evidence type="ECO:0000313" key="2">
    <source>
        <dbReference type="Proteomes" id="UP000636479"/>
    </source>
</evidence>
<accession>A0A8H6SQW2</accession>
<protein>
    <submittedName>
        <fullName evidence="1">Uncharacterized protein</fullName>
    </submittedName>
</protein>
<name>A0A8H6SQW2_9AGAR</name>
<dbReference type="AlphaFoldDB" id="A0A8H6SQW2"/>
<keyword evidence="2" id="KW-1185">Reference proteome</keyword>
<organism evidence="1 2">
    <name type="scientific">Mycena indigotica</name>
    <dbReference type="NCBI Taxonomy" id="2126181"/>
    <lineage>
        <taxon>Eukaryota</taxon>
        <taxon>Fungi</taxon>
        <taxon>Dikarya</taxon>
        <taxon>Basidiomycota</taxon>
        <taxon>Agaricomycotina</taxon>
        <taxon>Agaricomycetes</taxon>
        <taxon>Agaricomycetidae</taxon>
        <taxon>Agaricales</taxon>
        <taxon>Marasmiineae</taxon>
        <taxon>Mycenaceae</taxon>
        <taxon>Mycena</taxon>
    </lineage>
</organism>
<dbReference type="GeneID" id="59345735"/>
<sequence length="150" mass="16691">MFVPIVVGSAKTTASIGTGNVDFWPMYGGVGNKKNGARRSHGDGIALLAFLAIPKSTLFFHLVDECNEFCKFRYQLFHSSIRRVFDSVRPYMTTPRVTHCADQYFRRAIYGFGPDIADYPEQALLTGIVQGYCPICLSPADDLDRDIVVS</sequence>
<dbReference type="RefSeq" id="XP_037221140.1">
    <property type="nucleotide sequence ID" value="XM_037363219.1"/>
</dbReference>